<dbReference type="InterPro" id="IPR011583">
    <property type="entry name" value="Chitinase_II/V-like_cat"/>
</dbReference>
<gene>
    <name evidence="3" type="ORF">BJ878DRAFT_531651</name>
</gene>
<dbReference type="Pfam" id="PF00704">
    <property type="entry name" value="Glyco_hydro_18"/>
    <property type="match status" value="1"/>
</dbReference>
<dbReference type="PANTHER" id="PTHR11177:SF333">
    <property type="entry name" value="CHITINASE"/>
    <property type="match status" value="1"/>
</dbReference>
<sequence>MCGTATNTECGMNVCCNGSNYCGACFLGYYRGAPATSQTCRVVQPSNISVTKFTYLYYAFASFDASFNLTALKSATFQTWVVYASLVHLPIGKLSGSANRAKFITFIKAWMLKYGLQGVDLDWGVPGSPADKSGYRALVKEMSTSLGTTCKISMAFPVDCGDMFWIDSAGMVPYLDSIGLITYDQSNADGTVSAHTSIVTIASNTLLLRFDTVPPAKLNLGLATYSRGFTLGSTSYSTGVMALFDINDLIASKGLTSTLNSAGLFKSIQFDNQWIAKDDASTVALKKGWTNDYCFEGTMV</sequence>
<dbReference type="PROSITE" id="PS51910">
    <property type="entry name" value="GH18_2"/>
    <property type="match status" value="1"/>
</dbReference>
<feature type="domain" description="GH18" evidence="2">
    <location>
        <begin position="24"/>
        <end position="300"/>
    </location>
</feature>
<proteinExistence type="predicted"/>
<comment type="caution">
    <text evidence="3">The sequence shown here is derived from an EMBL/GenBank/DDBJ whole genome shotgun (WGS) entry which is preliminary data.</text>
</comment>
<dbReference type="EMBL" id="MU253743">
    <property type="protein sequence ID" value="KAG9248769.1"/>
    <property type="molecule type" value="Genomic_DNA"/>
</dbReference>
<evidence type="ECO:0000313" key="4">
    <source>
        <dbReference type="Proteomes" id="UP000887226"/>
    </source>
</evidence>
<dbReference type="EC" id="3.2.1.14" evidence="1"/>
<keyword evidence="4" id="KW-1185">Reference proteome</keyword>
<dbReference type="Gene3D" id="3.20.20.80">
    <property type="entry name" value="Glycosidases"/>
    <property type="match status" value="1"/>
</dbReference>
<dbReference type="SMART" id="SM00636">
    <property type="entry name" value="Glyco_18"/>
    <property type="match status" value="1"/>
</dbReference>
<dbReference type="GO" id="GO:0008843">
    <property type="term" value="F:endochitinase activity"/>
    <property type="evidence" value="ECO:0007669"/>
    <property type="project" value="UniProtKB-EC"/>
</dbReference>
<evidence type="ECO:0000313" key="3">
    <source>
        <dbReference type="EMBL" id="KAG9248769.1"/>
    </source>
</evidence>
<dbReference type="InterPro" id="IPR050314">
    <property type="entry name" value="Glycosyl_Hydrlase_18"/>
</dbReference>
<accession>A0A9P7ZB04</accession>
<organism evidence="3 4">
    <name type="scientific">Calycina marina</name>
    <dbReference type="NCBI Taxonomy" id="1763456"/>
    <lineage>
        <taxon>Eukaryota</taxon>
        <taxon>Fungi</taxon>
        <taxon>Dikarya</taxon>
        <taxon>Ascomycota</taxon>
        <taxon>Pezizomycotina</taxon>
        <taxon>Leotiomycetes</taxon>
        <taxon>Helotiales</taxon>
        <taxon>Pezizellaceae</taxon>
        <taxon>Calycina</taxon>
    </lineage>
</organism>
<dbReference type="PANTHER" id="PTHR11177">
    <property type="entry name" value="CHITINASE"/>
    <property type="match status" value="1"/>
</dbReference>
<evidence type="ECO:0000256" key="1">
    <source>
        <dbReference type="ARBA" id="ARBA00012729"/>
    </source>
</evidence>
<dbReference type="InterPro" id="IPR001223">
    <property type="entry name" value="Glyco_hydro18_cat"/>
</dbReference>
<dbReference type="SUPFAM" id="SSF51445">
    <property type="entry name" value="(Trans)glycosidases"/>
    <property type="match status" value="1"/>
</dbReference>
<dbReference type="AlphaFoldDB" id="A0A9P7ZB04"/>
<dbReference type="OrthoDB" id="73875at2759"/>
<evidence type="ECO:0000259" key="2">
    <source>
        <dbReference type="PROSITE" id="PS51910"/>
    </source>
</evidence>
<protein>
    <recommendedName>
        <fullName evidence="1">chitinase</fullName>
        <ecNumber evidence="1">3.2.1.14</ecNumber>
    </recommendedName>
</protein>
<name>A0A9P7ZB04_9HELO</name>
<reference evidence="3" key="1">
    <citation type="journal article" date="2021" name="IMA Fungus">
        <title>Genomic characterization of three marine fungi, including Emericellopsis atlantica sp. nov. with signatures of a generalist lifestyle and marine biomass degradation.</title>
        <authorList>
            <person name="Hagestad O.C."/>
            <person name="Hou L."/>
            <person name="Andersen J.H."/>
            <person name="Hansen E.H."/>
            <person name="Altermark B."/>
            <person name="Li C."/>
            <person name="Kuhnert E."/>
            <person name="Cox R.J."/>
            <person name="Crous P.W."/>
            <person name="Spatafora J.W."/>
            <person name="Lail K."/>
            <person name="Amirebrahimi M."/>
            <person name="Lipzen A."/>
            <person name="Pangilinan J."/>
            <person name="Andreopoulos W."/>
            <person name="Hayes R.D."/>
            <person name="Ng V."/>
            <person name="Grigoriev I.V."/>
            <person name="Jackson S.A."/>
            <person name="Sutton T.D.S."/>
            <person name="Dobson A.D.W."/>
            <person name="Rama T."/>
        </authorList>
    </citation>
    <scope>NUCLEOTIDE SEQUENCE</scope>
    <source>
        <strain evidence="3">TRa3180A</strain>
    </source>
</reference>
<dbReference type="Proteomes" id="UP000887226">
    <property type="component" value="Unassembled WGS sequence"/>
</dbReference>
<dbReference type="GO" id="GO:0008061">
    <property type="term" value="F:chitin binding"/>
    <property type="evidence" value="ECO:0007669"/>
    <property type="project" value="InterPro"/>
</dbReference>
<dbReference type="InterPro" id="IPR017853">
    <property type="entry name" value="GH"/>
</dbReference>
<dbReference type="GO" id="GO:0005975">
    <property type="term" value="P:carbohydrate metabolic process"/>
    <property type="evidence" value="ECO:0007669"/>
    <property type="project" value="InterPro"/>
</dbReference>